<comment type="caution">
    <text evidence="2">The sequence shown here is derived from an EMBL/GenBank/DDBJ whole genome shotgun (WGS) entry which is preliminary data.</text>
</comment>
<dbReference type="PANTHER" id="PTHR21681">
    <property type="entry name" value="EUKARYOTIC TRANSLATION INITIATION FACTOR 3 SUBUNIT J"/>
    <property type="match status" value="1"/>
</dbReference>
<evidence type="ECO:0000256" key="1">
    <source>
        <dbReference type="SAM" id="MobiDB-lite"/>
    </source>
</evidence>
<organism evidence="2 3">
    <name type="scientific">Pomacea canaliculata</name>
    <name type="common">Golden apple snail</name>
    <dbReference type="NCBI Taxonomy" id="400727"/>
    <lineage>
        <taxon>Eukaryota</taxon>
        <taxon>Metazoa</taxon>
        <taxon>Spiralia</taxon>
        <taxon>Lophotrochozoa</taxon>
        <taxon>Mollusca</taxon>
        <taxon>Gastropoda</taxon>
        <taxon>Caenogastropoda</taxon>
        <taxon>Architaenioglossa</taxon>
        <taxon>Ampullarioidea</taxon>
        <taxon>Ampullariidae</taxon>
        <taxon>Pomacea</taxon>
    </lineage>
</organism>
<dbReference type="PANTHER" id="PTHR21681:SF0">
    <property type="entry name" value="EUKARYOTIC TRANSLATION INITIATION FACTOR 3 SUBUNIT J"/>
    <property type="match status" value="1"/>
</dbReference>
<feature type="compositionally biased region" description="Basic and acidic residues" evidence="1">
    <location>
        <begin position="361"/>
        <end position="400"/>
    </location>
</feature>
<feature type="compositionally biased region" description="Basic and acidic residues" evidence="1">
    <location>
        <begin position="504"/>
        <end position="513"/>
    </location>
</feature>
<feature type="compositionally biased region" description="Basic residues" evidence="1">
    <location>
        <begin position="485"/>
        <end position="498"/>
    </location>
</feature>
<dbReference type="GO" id="GO:0005852">
    <property type="term" value="C:eukaryotic translation initiation factor 3 complex"/>
    <property type="evidence" value="ECO:0007669"/>
    <property type="project" value="InterPro"/>
</dbReference>
<protein>
    <submittedName>
        <fullName evidence="2">Uncharacterized protein</fullName>
    </submittedName>
</protein>
<dbReference type="EMBL" id="PZQS01000013">
    <property type="protein sequence ID" value="PVD20062.1"/>
    <property type="molecule type" value="Genomic_DNA"/>
</dbReference>
<keyword evidence="3" id="KW-1185">Reference proteome</keyword>
<feature type="compositionally biased region" description="Basic and acidic residues" evidence="1">
    <location>
        <begin position="247"/>
        <end position="267"/>
    </location>
</feature>
<reference evidence="2 3" key="1">
    <citation type="submission" date="2018-04" db="EMBL/GenBank/DDBJ databases">
        <title>The genome of golden apple snail Pomacea canaliculata provides insight into stress tolerance and invasive adaptation.</title>
        <authorList>
            <person name="Liu C."/>
            <person name="Liu B."/>
            <person name="Ren Y."/>
            <person name="Zhang Y."/>
            <person name="Wang H."/>
            <person name="Li S."/>
            <person name="Jiang F."/>
            <person name="Yin L."/>
            <person name="Zhang G."/>
            <person name="Qian W."/>
            <person name="Fan W."/>
        </authorList>
    </citation>
    <scope>NUCLEOTIDE SEQUENCE [LARGE SCALE GENOMIC DNA]</scope>
    <source>
        <strain evidence="2">SZHN2017</strain>
        <tissue evidence="2">Muscle</tissue>
    </source>
</reference>
<dbReference type="AlphaFoldDB" id="A0A2T7NG04"/>
<evidence type="ECO:0000313" key="2">
    <source>
        <dbReference type="EMBL" id="PVD20062.1"/>
    </source>
</evidence>
<feature type="compositionally biased region" description="Basic and acidic residues" evidence="1">
    <location>
        <begin position="276"/>
        <end position="311"/>
    </location>
</feature>
<feature type="compositionally biased region" description="Polar residues" evidence="1">
    <location>
        <begin position="349"/>
        <end position="360"/>
    </location>
</feature>
<dbReference type="InterPro" id="IPR013906">
    <property type="entry name" value="eIF3j"/>
</dbReference>
<dbReference type="Pfam" id="PF08597">
    <property type="entry name" value="eIF3_subunit"/>
    <property type="match status" value="1"/>
</dbReference>
<sequence>MGGNDIEFLEKALEVMQQLEREGERRGYSGDTLGNFILEGLDVFDRQRHESERKKVEATLEGKRLVEERERLALEKTKLKLRGIIKKSELEDRIETEKENLGRDIVNVTWRHFGRHAFVESEVQKLEHASQERIRKLELGYGLEIGEKQQQVEKMQVEIEKRIEANNRLLQEIESQYYGGPPFPPSFTPQEPKAAAIKVQMTDNDSHDAENFRTTSQHTTYAIEIGDGESEKVDVETGSVDDDGEETKELDIKTDSETHQLLEKKPVVESTAESETQQKNEEVEVEKTQLTVEEKPPEKIWIKKIQGHTDDFEPALPQPRNSIDNKDDEDEENDVTTSSADPNEKETNELNGTTESQTYQHPRENPVVDRMTEKDAQTKQEAEGNARSKEENNELTAEKNQTEKVRLKMIQEEGDLSLANNLNLTKCVESGSESRIEKMIPKIENGIKQLGKAIKSKMKLYEESKYYSACRDRAKRHQSKLLATRRKPKRKRHRRHRATPTTVDGRHTVDKEKGKRTRKLYSGPWVTVDGPDIEVARGNKNKQTKTRRRKLHYRQLVTSTIVYGLQTTSM</sequence>
<dbReference type="STRING" id="400727.A0A2T7NG04"/>
<proteinExistence type="predicted"/>
<accession>A0A2T7NG04</accession>
<evidence type="ECO:0000313" key="3">
    <source>
        <dbReference type="Proteomes" id="UP000245119"/>
    </source>
</evidence>
<name>A0A2T7NG04_POMCA</name>
<dbReference type="GO" id="GO:0003743">
    <property type="term" value="F:translation initiation factor activity"/>
    <property type="evidence" value="ECO:0007669"/>
    <property type="project" value="InterPro"/>
</dbReference>
<feature type="region of interest" description="Disordered" evidence="1">
    <location>
        <begin position="485"/>
        <end position="517"/>
    </location>
</feature>
<feature type="region of interest" description="Disordered" evidence="1">
    <location>
        <begin position="226"/>
        <end position="400"/>
    </location>
</feature>
<gene>
    <name evidence="2" type="ORF">C0Q70_20556</name>
</gene>
<dbReference type="Proteomes" id="UP000245119">
    <property type="component" value="Linkage Group LG13"/>
</dbReference>